<evidence type="ECO:0000313" key="3">
    <source>
        <dbReference type="EMBL" id="GBN17768.1"/>
    </source>
</evidence>
<dbReference type="EMBL" id="BGPR01006294">
    <property type="protein sequence ID" value="GBN17768.1"/>
    <property type="molecule type" value="Genomic_DNA"/>
</dbReference>
<dbReference type="InterPro" id="IPR041588">
    <property type="entry name" value="Integrase_H2C2"/>
</dbReference>
<dbReference type="PANTHER" id="PTHR37984">
    <property type="entry name" value="PROTEIN CBG26694"/>
    <property type="match status" value="1"/>
</dbReference>
<protein>
    <recommendedName>
        <fullName evidence="1">RNA-directed DNA polymerase</fullName>
        <ecNumber evidence="1">2.7.7.49</ecNumber>
    </recommendedName>
</protein>
<dbReference type="Gene3D" id="3.30.420.10">
    <property type="entry name" value="Ribonuclease H-like superfamily/Ribonuclease H"/>
    <property type="match status" value="1"/>
</dbReference>
<accession>A0A4Y2LSK1</accession>
<dbReference type="Gene3D" id="1.10.340.70">
    <property type="match status" value="1"/>
</dbReference>
<dbReference type="InterPro" id="IPR012337">
    <property type="entry name" value="RNaseH-like_sf"/>
</dbReference>
<dbReference type="PROSITE" id="PS50994">
    <property type="entry name" value="INTEGRASE"/>
    <property type="match status" value="1"/>
</dbReference>
<reference evidence="3 4" key="1">
    <citation type="journal article" date="2019" name="Sci. Rep.">
        <title>Orb-weaving spider Araneus ventricosus genome elucidates the spidroin gene catalogue.</title>
        <authorList>
            <person name="Kono N."/>
            <person name="Nakamura H."/>
            <person name="Ohtoshi R."/>
            <person name="Moran D.A.P."/>
            <person name="Shinohara A."/>
            <person name="Yoshida Y."/>
            <person name="Fujiwara M."/>
            <person name="Mori M."/>
            <person name="Tomita M."/>
            <person name="Arakawa K."/>
        </authorList>
    </citation>
    <scope>NUCLEOTIDE SEQUENCE [LARGE SCALE GENOMIC DNA]</scope>
</reference>
<sequence length="242" mass="27912">MNARLIIPESIRSEILNSIHEGHLGITKCLARAKESILWPGLSTEIERMISSYNSSSKHRVYHKETMIKGSILVPPVGSWVRFRTLTTEPNPTRGTRIDPPKSEFPERLWQRVGVDLLKLKGKWRVIVADFYSIFFEVALLENQKAQNVIDHIKSIFSGHDIPEIVRSDCGSQFSTTVETTRDYKLFFKKYGFSIVTSSPKYSQRNGFIESMVKNLKTHFEKSVDEYPYLMMLVLRTIPLEN</sequence>
<name>A0A4Y2LSK1_ARAVE</name>
<proteinExistence type="predicted"/>
<dbReference type="InterPro" id="IPR036397">
    <property type="entry name" value="RNaseH_sf"/>
</dbReference>
<dbReference type="Proteomes" id="UP000499080">
    <property type="component" value="Unassembled WGS sequence"/>
</dbReference>
<dbReference type="AlphaFoldDB" id="A0A4Y2LSK1"/>
<comment type="caution">
    <text evidence="3">The sequence shown here is derived from an EMBL/GenBank/DDBJ whole genome shotgun (WGS) entry which is preliminary data.</text>
</comment>
<dbReference type="SUPFAM" id="SSF53098">
    <property type="entry name" value="Ribonuclease H-like"/>
    <property type="match status" value="1"/>
</dbReference>
<dbReference type="InterPro" id="IPR001584">
    <property type="entry name" value="Integrase_cat-core"/>
</dbReference>
<evidence type="ECO:0000313" key="4">
    <source>
        <dbReference type="Proteomes" id="UP000499080"/>
    </source>
</evidence>
<dbReference type="GO" id="GO:0015074">
    <property type="term" value="P:DNA integration"/>
    <property type="evidence" value="ECO:0007669"/>
    <property type="project" value="InterPro"/>
</dbReference>
<feature type="domain" description="Integrase catalytic" evidence="2">
    <location>
        <begin position="102"/>
        <end position="242"/>
    </location>
</feature>
<organism evidence="3 4">
    <name type="scientific">Araneus ventricosus</name>
    <name type="common">Orbweaver spider</name>
    <name type="synonym">Epeira ventricosa</name>
    <dbReference type="NCBI Taxonomy" id="182803"/>
    <lineage>
        <taxon>Eukaryota</taxon>
        <taxon>Metazoa</taxon>
        <taxon>Ecdysozoa</taxon>
        <taxon>Arthropoda</taxon>
        <taxon>Chelicerata</taxon>
        <taxon>Arachnida</taxon>
        <taxon>Araneae</taxon>
        <taxon>Araneomorphae</taxon>
        <taxon>Entelegynae</taxon>
        <taxon>Araneoidea</taxon>
        <taxon>Araneidae</taxon>
        <taxon>Araneus</taxon>
    </lineage>
</organism>
<dbReference type="GO" id="GO:0003676">
    <property type="term" value="F:nucleic acid binding"/>
    <property type="evidence" value="ECO:0007669"/>
    <property type="project" value="InterPro"/>
</dbReference>
<dbReference type="InterPro" id="IPR050951">
    <property type="entry name" value="Retrovirus_Pol_polyprotein"/>
</dbReference>
<dbReference type="PANTHER" id="PTHR37984:SF5">
    <property type="entry name" value="PROTEIN NYNRIN-LIKE"/>
    <property type="match status" value="1"/>
</dbReference>
<dbReference type="OrthoDB" id="775972at2759"/>
<gene>
    <name evidence="3" type="ORF">AVEN_16285_1</name>
</gene>
<evidence type="ECO:0000256" key="1">
    <source>
        <dbReference type="ARBA" id="ARBA00012493"/>
    </source>
</evidence>
<dbReference type="EC" id="2.7.7.49" evidence="1"/>
<dbReference type="Pfam" id="PF17921">
    <property type="entry name" value="Integrase_H2C2"/>
    <property type="match status" value="1"/>
</dbReference>
<keyword evidence="4" id="KW-1185">Reference proteome</keyword>
<dbReference type="GO" id="GO:0003964">
    <property type="term" value="F:RNA-directed DNA polymerase activity"/>
    <property type="evidence" value="ECO:0007669"/>
    <property type="project" value="UniProtKB-EC"/>
</dbReference>
<evidence type="ECO:0000259" key="2">
    <source>
        <dbReference type="PROSITE" id="PS50994"/>
    </source>
</evidence>